<dbReference type="PROSITE" id="PS51192">
    <property type="entry name" value="HELICASE_ATP_BIND_1"/>
    <property type="match status" value="1"/>
</dbReference>
<comment type="cofactor">
    <cofactor evidence="1">
        <name>Mn(2+)</name>
        <dbReference type="ChEBI" id="CHEBI:29035"/>
    </cofactor>
</comment>
<feature type="coiled-coil region" evidence="25">
    <location>
        <begin position="576"/>
        <end position="610"/>
    </location>
</feature>
<evidence type="ECO:0000256" key="8">
    <source>
        <dbReference type="ARBA" id="ARBA00022741"/>
    </source>
</evidence>
<dbReference type="Gene3D" id="3.40.50.300">
    <property type="entry name" value="P-loop containing nucleotide triphosphate hydrolases"/>
    <property type="match status" value="2"/>
</dbReference>
<evidence type="ECO:0000256" key="6">
    <source>
        <dbReference type="ARBA" id="ARBA00022553"/>
    </source>
</evidence>
<dbReference type="Pfam" id="PF16124">
    <property type="entry name" value="RecQ_Zn_bind"/>
    <property type="match status" value="1"/>
</dbReference>
<keyword evidence="13" id="KW-0007">Acetylation</keyword>
<dbReference type="GO" id="GO:0046872">
    <property type="term" value="F:metal ion binding"/>
    <property type="evidence" value="ECO:0007669"/>
    <property type="project" value="UniProtKB-KW"/>
</dbReference>
<comment type="catalytic activity">
    <reaction evidence="17">
        <text>Couples ATP hydrolysis with the unwinding of duplex DNA by translocating in the 3'-5' direction.</text>
        <dbReference type="EC" id="5.6.2.4"/>
    </reaction>
</comment>
<evidence type="ECO:0000256" key="11">
    <source>
        <dbReference type="ARBA" id="ARBA00022833"/>
    </source>
</evidence>
<sequence>IQSEVKARKGCACSEWRTALQTGAGEAWPAACRLLSQLFLPGQSSLTCWFSVSSEQSNSKPHYGSTRLPSVLLPPTLKISAGTNAGCAGVTRDTAAPTTMEGTFPGAAGQSLTPLYPLGTAPPTAPAPCTLLPSERRGEPQFRCLFPQLSHGAAQGSQPGGHPEAPRSHSPGGGRSESAFLRLWSEMKRRPSAKARCGAQPAQPPSPPAARPLPWRFQGPSKVSAHQGVTSPPWPGASDPPAEAGGRDPKSRGDTLAARPALHQPRSGASRLCPHARRERSAGLTRALQVEHRLGGPVPSVQESLPGREESTAGDSVAGSGGLTDERTSRVGARGGSSACPEQSRPQEWAAGTAHQTFSPGHRQTKRPSRWGAERRPLLRWGSQKPPQTPHQGQVRQCKASVPRSPCPASQAAAPAAELHSLTGQRGGRAPAPSQVHAARGGPRPGRDLLCVSVKEIMAAVARAEAAAGCEAKPGGKNPGKSPGESRHVFRKHAAAPTLYQDRFPLVKSAPKMHQLTMVLFDDVLGGPTPRPIREVTYSPLVERPDPEGWVLRAGEKGKPGGGKLETRDRALTEELEAVTSELHAVDIQIQELLERQQELMQKKTLLTNRIKQCLESSDAGESSECDSSPATWNKEDFPWSGRIKDVLQNVFKLQKFRLLQLETINVTMSGKDMFLVMPTGGGKSLCYQLPALCSDGFTLVICPLISLMEDQLMVLKQLGISATMLNASSSKEHVKWVHAEMVNKNSKLKLIYVTPEKIAKSKMFMSRLEKAYEAKRLTRIAVDEVHCCSQWGHDFRPDYKALGILKRQFPSTSLIGLTATATNHVLKDAQKILCVGKCLTFTASFNRPNLFYEVRQKPSNTEDFIEDIVKLISGRYKGQSGIIYCFSQKDSEQVTISLQKLGIHAGAYHANMEPEDKTKVHRKWSANEIQVVVATVAFGMGIDKPDVRFVIHHSMSKSMENYYQESGRAGRDDMKADCILYYGFGDIFRISSMVVMENVGQQKLYEMVSYCQNMSKCRRVLIAQHFDEVWNSAECNKMCDNCCKDISFERKNVTEHCRDLIKILKQAEELNEKLTPLKLIDSWLGKGAAKLRVAGVAPPALAREDLEKMIAHFLLQQYLKEDYSFTAYATISYLKIGPKAHLLNGEAHVITMQVKKPKQSYFQVTQADQIEKYTLKPGTESSQTCHSEGADNKKGGKNPGNFQKPANILQSDSKKTGAKKRKI</sequence>
<evidence type="ECO:0000256" key="12">
    <source>
        <dbReference type="ARBA" id="ARBA00022840"/>
    </source>
</evidence>
<organism evidence="29 30">
    <name type="scientific">Galemys pyrenaicus</name>
    <name type="common">Iberian desman</name>
    <name type="synonym">Pyrenean desman</name>
    <dbReference type="NCBI Taxonomy" id="202257"/>
    <lineage>
        <taxon>Eukaryota</taxon>
        <taxon>Metazoa</taxon>
        <taxon>Chordata</taxon>
        <taxon>Craniata</taxon>
        <taxon>Vertebrata</taxon>
        <taxon>Euteleostomi</taxon>
        <taxon>Mammalia</taxon>
        <taxon>Eutheria</taxon>
        <taxon>Laurasiatheria</taxon>
        <taxon>Eulipotyphla</taxon>
        <taxon>Talpidae</taxon>
        <taxon>Galemys</taxon>
    </lineage>
</organism>
<proteinExistence type="inferred from homology"/>
<dbReference type="PANTHER" id="PTHR13710:SF105">
    <property type="entry name" value="ATP-DEPENDENT DNA HELICASE Q1"/>
    <property type="match status" value="1"/>
</dbReference>
<evidence type="ECO:0000256" key="20">
    <source>
        <dbReference type="ARBA" id="ARBA00048778"/>
    </source>
</evidence>
<protein>
    <recommendedName>
        <fullName evidence="22">ATP-dependent DNA helicase Q1</fullName>
        <ecNumber evidence="18">5.6.2.4</ecNumber>
    </recommendedName>
    <alternativeName>
        <fullName evidence="19">DNA 3'-5' helicase Q1</fullName>
    </alternativeName>
    <alternativeName>
        <fullName evidence="23">DNA-dependent ATPase Q1</fullName>
    </alternativeName>
    <alternativeName>
        <fullName evidence="24">RecQ protein-like 1</fullName>
    </alternativeName>
</protein>
<feature type="domain" description="Helicase C-terminal" evidence="28">
    <location>
        <begin position="865"/>
        <end position="1016"/>
    </location>
</feature>
<evidence type="ECO:0000256" key="14">
    <source>
        <dbReference type="ARBA" id="ARBA00023125"/>
    </source>
</evidence>
<dbReference type="PROSITE" id="PS51194">
    <property type="entry name" value="HELICASE_CTER"/>
    <property type="match status" value="1"/>
</dbReference>
<dbReference type="GO" id="GO:0003677">
    <property type="term" value="F:DNA binding"/>
    <property type="evidence" value="ECO:0007669"/>
    <property type="project" value="UniProtKB-KW"/>
</dbReference>
<keyword evidence="8" id="KW-0547">Nucleotide-binding</keyword>
<dbReference type="GO" id="GO:0005634">
    <property type="term" value="C:nucleus"/>
    <property type="evidence" value="ECO:0007669"/>
    <property type="project" value="UniProtKB-SubCell"/>
</dbReference>
<comment type="cofactor">
    <cofactor evidence="3">
        <name>Zn(2+)</name>
        <dbReference type="ChEBI" id="CHEBI:29105"/>
    </cofactor>
</comment>
<dbReference type="GO" id="GO:0005737">
    <property type="term" value="C:cytoplasm"/>
    <property type="evidence" value="ECO:0007669"/>
    <property type="project" value="TreeGrafter"/>
</dbReference>
<gene>
    <name evidence="29" type="ORF">J0S82_000485</name>
</gene>
<keyword evidence="25" id="KW-0175">Coiled coil</keyword>
<comment type="catalytic activity">
    <reaction evidence="21">
        <text>dATP + H2O = dADP + phosphate + H(+)</text>
        <dbReference type="Rhea" id="RHEA:51908"/>
        <dbReference type="ChEBI" id="CHEBI:15377"/>
        <dbReference type="ChEBI" id="CHEBI:15378"/>
        <dbReference type="ChEBI" id="CHEBI:43474"/>
        <dbReference type="ChEBI" id="CHEBI:57667"/>
        <dbReference type="ChEBI" id="CHEBI:61404"/>
    </reaction>
    <physiologicalReaction direction="left-to-right" evidence="21">
        <dbReference type="Rhea" id="RHEA:51909"/>
    </physiologicalReaction>
</comment>
<evidence type="ECO:0000256" key="2">
    <source>
        <dbReference type="ARBA" id="ARBA00001946"/>
    </source>
</evidence>
<dbReference type="NCBIfam" id="TIGR00614">
    <property type="entry name" value="recQ_fam"/>
    <property type="match status" value="1"/>
</dbReference>
<comment type="caution">
    <text evidence="29">The sequence shown here is derived from an EMBL/GenBank/DDBJ whole genome shotgun (WGS) entry which is preliminary data.</text>
</comment>
<dbReference type="FunFam" id="3.40.50.300:FF:000596">
    <property type="entry name" value="ATP-dependent DNA helicase"/>
    <property type="match status" value="1"/>
</dbReference>
<dbReference type="InterPro" id="IPR001650">
    <property type="entry name" value="Helicase_C-like"/>
</dbReference>
<keyword evidence="30" id="KW-1185">Reference proteome</keyword>
<dbReference type="InterPro" id="IPR014001">
    <property type="entry name" value="Helicase_ATP-bd"/>
</dbReference>
<keyword evidence="15" id="KW-0413">Isomerase</keyword>
<dbReference type="SMART" id="SM00490">
    <property type="entry name" value="HELICc"/>
    <property type="match status" value="1"/>
</dbReference>
<comment type="subcellular location">
    <subcellularLocation>
        <location evidence="4">Nucleus</location>
    </subcellularLocation>
</comment>
<dbReference type="Pfam" id="PF00271">
    <property type="entry name" value="Helicase_C"/>
    <property type="match status" value="1"/>
</dbReference>
<evidence type="ECO:0000256" key="17">
    <source>
        <dbReference type="ARBA" id="ARBA00034617"/>
    </source>
</evidence>
<dbReference type="InterPro" id="IPR011545">
    <property type="entry name" value="DEAD/DEAH_box_helicase_dom"/>
</dbReference>
<evidence type="ECO:0000259" key="28">
    <source>
        <dbReference type="PROSITE" id="PS51194"/>
    </source>
</evidence>
<keyword evidence="6" id="KW-0597">Phosphoprotein</keyword>
<name>A0A8J6DMQ8_GALPY</name>
<evidence type="ECO:0000256" key="23">
    <source>
        <dbReference type="ARBA" id="ARBA00076886"/>
    </source>
</evidence>
<dbReference type="InterPro" id="IPR032284">
    <property type="entry name" value="RecQ_Zn-bd"/>
</dbReference>
<dbReference type="GO" id="GO:0043138">
    <property type="term" value="F:3'-5' DNA helicase activity"/>
    <property type="evidence" value="ECO:0007669"/>
    <property type="project" value="UniProtKB-EC"/>
</dbReference>
<feature type="non-terminal residue" evidence="29">
    <location>
        <position position="1"/>
    </location>
</feature>
<evidence type="ECO:0000256" key="26">
    <source>
        <dbReference type="SAM" id="MobiDB-lite"/>
    </source>
</evidence>
<evidence type="ECO:0000256" key="7">
    <source>
        <dbReference type="ARBA" id="ARBA00022723"/>
    </source>
</evidence>
<dbReference type="GO" id="GO:0000724">
    <property type="term" value="P:double-strand break repair via homologous recombination"/>
    <property type="evidence" value="ECO:0007669"/>
    <property type="project" value="TreeGrafter"/>
</dbReference>
<feature type="region of interest" description="Disordered" evidence="26">
    <location>
        <begin position="467"/>
        <end position="486"/>
    </location>
</feature>
<dbReference type="InterPro" id="IPR027417">
    <property type="entry name" value="P-loop_NTPase"/>
</dbReference>
<feature type="non-terminal residue" evidence="29">
    <location>
        <position position="1224"/>
    </location>
</feature>
<feature type="region of interest" description="Disordered" evidence="26">
    <location>
        <begin position="1177"/>
        <end position="1224"/>
    </location>
</feature>
<dbReference type="GO" id="GO:0005524">
    <property type="term" value="F:ATP binding"/>
    <property type="evidence" value="ECO:0007669"/>
    <property type="project" value="UniProtKB-KW"/>
</dbReference>
<keyword evidence="10 29" id="KW-0347">Helicase</keyword>
<evidence type="ECO:0000256" key="19">
    <source>
        <dbReference type="ARBA" id="ARBA00044566"/>
    </source>
</evidence>
<dbReference type="FunFam" id="1.10.10.10:FF:000306">
    <property type="entry name" value="ATP-dependent DNA helicase"/>
    <property type="match status" value="1"/>
</dbReference>
<dbReference type="GO" id="GO:0006260">
    <property type="term" value="P:DNA replication"/>
    <property type="evidence" value="ECO:0007669"/>
    <property type="project" value="UniProtKB-ARBA"/>
</dbReference>
<feature type="region of interest" description="Disordered" evidence="26">
    <location>
        <begin position="151"/>
        <end position="177"/>
    </location>
</feature>
<evidence type="ECO:0000256" key="1">
    <source>
        <dbReference type="ARBA" id="ARBA00001936"/>
    </source>
</evidence>
<evidence type="ECO:0000256" key="24">
    <source>
        <dbReference type="ARBA" id="ARBA00084019"/>
    </source>
</evidence>
<keyword evidence="11" id="KW-0862">Zinc</keyword>
<keyword evidence="16" id="KW-0539">Nucleus</keyword>
<dbReference type="SMART" id="SM00487">
    <property type="entry name" value="DEXDc"/>
    <property type="match status" value="1"/>
</dbReference>
<dbReference type="PANTHER" id="PTHR13710">
    <property type="entry name" value="DNA HELICASE RECQ FAMILY MEMBER"/>
    <property type="match status" value="1"/>
</dbReference>
<dbReference type="Pfam" id="PF00270">
    <property type="entry name" value="DEAD"/>
    <property type="match status" value="1"/>
</dbReference>
<dbReference type="Proteomes" id="UP000700334">
    <property type="component" value="Unassembled WGS sequence"/>
</dbReference>
<evidence type="ECO:0000256" key="25">
    <source>
        <dbReference type="SAM" id="Coils"/>
    </source>
</evidence>
<feature type="region of interest" description="Disordered" evidence="26">
    <location>
        <begin position="189"/>
        <end position="373"/>
    </location>
</feature>
<dbReference type="GO" id="GO:0005694">
    <property type="term" value="C:chromosome"/>
    <property type="evidence" value="ECO:0007669"/>
    <property type="project" value="TreeGrafter"/>
</dbReference>
<dbReference type="CDD" id="cd18015">
    <property type="entry name" value="DEXHc_RecQ1"/>
    <property type="match status" value="1"/>
</dbReference>
<evidence type="ECO:0000259" key="27">
    <source>
        <dbReference type="PROSITE" id="PS51192"/>
    </source>
</evidence>
<dbReference type="InterPro" id="IPR036388">
    <property type="entry name" value="WH-like_DNA-bd_sf"/>
</dbReference>
<dbReference type="GO" id="GO:0016787">
    <property type="term" value="F:hydrolase activity"/>
    <property type="evidence" value="ECO:0007669"/>
    <property type="project" value="UniProtKB-KW"/>
</dbReference>
<dbReference type="EMBL" id="JAGFMF010011760">
    <property type="protein sequence ID" value="KAG8513816.1"/>
    <property type="molecule type" value="Genomic_DNA"/>
</dbReference>
<keyword evidence="9" id="KW-0378">Hydrolase</keyword>
<dbReference type="Gene3D" id="1.10.10.10">
    <property type="entry name" value="Winged helix-like DNA-binding domain superfamily/Winged helix DNA-binding domain"/>
    <property type="match status" value="1"/>
</dbReference>
<feature type="domain" description="Helicase ATP-binding" evidence="27">
    <location>
        <begin position="665"/>
        <end position="840"/>
    </location>
</feature>
<evidence type="ECO:0000256" key="3">
    <source>
        <dbReference type="ARBA" id="ARBA00001947"/>
    </source>
</evidence>
<feature type="compositionally biased region" description="Low complexity" evidence="26">
    <location>
        <begin position="467"/>
        <end position="483"/>
    </location>
</feature>
<evidence type="ECO:0000313" key="29">
    <source>
        <dbReference type="EMBL" id="KAG8513816.1"/>
    </source>
</evidence>
<feature type="region of interest" description="Disordered" evidence="26">
    <location>
        <begin position="400"/>
        <end position="446"/>
    </location>
</feature>
<accession>A0A8J6DMQ8</accession>
<evidence type="ECO:0000256" key="5">
    <source>
        <dbReference type="ARBA" id="ARBA00005446"/>
    </source>
</evidence>
<reference evidence="29" key="1">
    <citation type="journal article" date="2021" name="Evol. Appl.">
        <title>The genome of the Pyrenean desman and the effects of bottlenecks and inbreeding on the genomic landscape of an endangered species.</title>
        <authorList>
            <person name="Escoda L."/>
            <person name="Castresana J."/>
        </authorList>
    </citation>
    <scope>NUCLEOTIDE SEQUENCE</scope>
    <source>
        <strain evidence="29">IBE-C5619</strain>
    </source>
</reference>
<evidence type="ECO:0000256" key="15">
    <source>
        <dbReference type="ARBA" id="ARBA00023235"/>
    </source>
</evidence>
<dbReference type="CDD" id="cd18794">
    <property type="entry name" value="SF2_C_RecQ"/>
    <property type="match status" value="1"/>
</dbReference>
<comment type="similarity">
    <text evidence="5">Belongs to the helicase family. RecQ subfamily.</text>
</comment>
<keyword evidence="7" id="KW-0479">Metal-binding</keyword>
<dbReference type="GO" id="GO:0009378">
    <property type="term" value="F:four-way junction helicase activity"/>
    <property type="evidence" value="ECO:0007669"/>
    <property type="project" value="TreeGrafter"/>
</dbReference>
<evidence type="ECO:0000256" key="22">
    <source>
        <dbReference type="ARBA" id="ARBA00074295"/>
    </source>
</evidence>
<keyword evidence="12" id="KW-0067">ATP-binding</keyword>
<feature type="compositionally biased region" description="Low complexity" evidence="26">
    <location>
        <begin position="403"/>
        <end position="417"/>
    </location>
</feature>
<feature type="compositionally biased region" description="Pro residues" evidence="26">
    <location>
        <begin position="202"/>
        <end position="211"/>
    </location>
</feature>
<evidence type="ECO:0000256" key="18">
    <source>
        <dbReference type="ARBA" id="ARBA00034808"/>
    </source>
</evidence>
<comment type="catalytic activity">
    <reaction evidence="20">
        <text>ATP + H2O = ADP + phosphate + H(+)</text>
        <dbReference type="Rhea" id="RHEA:13065"/>
        <dbReference type="ChEBI" id="CHEBI:15377"/>
        <dbReference type="ChEBI" id="CHEBI:15378"/>
        <dbReference type="ChEBI" id="CHEBI:30616"/>
        <dbReference type="ChEBI" id="CHEBI:43474"/>
        <dbReference type="ChEBI" id="CHEBI:456216"/>
    </reaction>
    <physiologicalReaction direction="left-to-right" evidence="20">
        <dbReference type="Rhea" id="RHEA:13066"/>
    </physiologicalReaction>
</comment>
<evidence type="ECO:0000256" key="9">
    <source>
        <dbReference type="ARBA" id="ARBA00022801"/>
    </source>
</evidence>
<dbReference type="FunFam" id="3.40.50.300:FF:000752">
    <property type="entry name" value="ATP-dependent DNA helicase"/>
    <property type="match status" value="1"/>
</dbReference>
<dbReference type="AlphaFoldDB" id="A0A8J6DMQ8"/>
<evidence type="ECO:0000256" key="21">
    <source>
        <dbReference type="ARBA" id="ARBA00051437"/>
    </source>
</evidence>
<dbReference type="OrthoDB" id="10261556at2759"/>
<evidence type="ECO:0000313" key="30">
    <source>
        <dbReference type="Proteomes" id="UP000700334"/>
    </source>
</evidence>
<comment type="cofactor">
    <cofactor evidence="2">
        <name>Mg(2+)</name>
        <dbReference type="ChEBI" id="CHEBI:18420"/>
    </cofactor>
</comment>
<evidence type="ECO:0000256" key="4">
    <source>
        <dbReference type="ARBA" id="ARBA00004123"/>
    </source>
</evidence>
<dbReference type="InterPro" id="IPR004589">
    <property type="entry name" value="DNA_helicase_ATP-dep_RecQ"/>
</dbReference>
<evidence type="ECO:0000256" key="13">
    <source>
        <dbReference type="ARBA" id="ARBA00022990"/>
    </source>
</evidence>
<evidence type="ECO:0000256" key="16">
    <source>
        <dbReference type="ARBA" id="ARBA00023242"/>
    </source>
</evidence>
<evidence type="ECO:0000256" key="10">
    <source>
        <dbReference type="ARBA" id="ARBA00022806"/>
    </source>
</evidence>
<dbReference type="EC" id="5.6.2.4" evidence="18"/>
<keyword evidence="14" id="KW-0238">DNA-binding</keyword>
<dbReference type="SUPFAM" id="SSF52540">
    <property type="entry name" value="P-loop containing nucleoside triphosphate hydrolases"/>
    <property type="match status" value="2"/>
</dbReference>